<organism evidence="2 3">
    <name type="scientific">Candidatus Parabacteroides intestinigallinarum</name>
    <dbReference type="NCBI Taxonomy" id="2838722"/>
    <lineage>
        <taxon>Bacteria</taxon>
        <taxon>Pseudomonadati</taxon>
        <taxon>Bacteroidota</taxon>
        <taxon>Bacteroidia</taxon>
        <taxon>Bacteroidales</taxon>
        <taxon>Tannerellaceae</taxon>
        <taxon>Parabacteroides</taxon>
    </lineage>
</organism>
<accession>A0A9D2BQI7</accession>
<sequence>MQKGDEQKRAEGTDNRPSPAASCPTEEEERLSEVTGGRRGWRDQIADTSRGRKG</sequence>
<feature type="region of interest" description="Disordered" evidence="1">
    <location>
        <begin position="1"/>
        <end position="54"/>
    </location>
</feature>
<protein>
    <submittedName>
        <fullName evidence="2">Uncharacterized protein</fullName>
    </submittedName>
</protein>
<evidence type="ECO:0000313" key="3">
    <source>
        <dbReference type="Proteomes" id="UP000823847"/>
    </source>
</evidence>
<reference evidence="2" key="2">
    <citation type="submission" date="2021-04" db="EMBL/GenBank/DDBJ databases">
        <authorList>
            <person name="Gilroy R."/>
        </authorList>
    </citation>
    <scope>NUCLEOTIDE SEQUENCE</scope>
    <source>
        <strain evidence="2">ChiHecec2B26-12326</strain>
    </source>
</reference>
<evidence type="ECO:0000313" key="2">
    <source>
        <dbReference type="EMBL" id="HIX86712.1"/>
    </source>
</evidence>
<dbReference type="Proteomes" id="UP000823847">
    <property type="component" value="Unassembled WGS sequence"/>
</dbReference>
<reference evidence="2" key="1">
    <citation type="journal article" date="2021" name="PeerJ">
        <title>Extensive microbial diversity within the chicken gut microbiome revealed by metagenomics and culture.</title>
        <authorList>
            <person name="Gilroy R."/>
            <person name="Ravi A."/>
            <person name="Getino M."/>
            <person name="Pursley I."/>
            <person name="Horton D.L."/>
            <person name="Alikhan N.F."/>
            <person name="Baker D."/>
            <person name="Gharbi K."/>
            <person name="Hall N."/>
            <person name="Watson M."/>
            <person name="Adriaenssens E.M."/>
            <person name="Foster-Nyarko E."/>
            <person name="Jarju S."/>
            <person name="Secka A."/>
            <person name="Antonio M."/>
            <person name="Oren A."/>
            <person name="Chaudhuri R.R."/>
            <person name="La Ragione R."/>
            <person name="Hildebrand F."/>
            <person name="Pallen M.J."/>
        </authorList>
    </citation>
    <scope>NUCLEOTIDE SEQUENCE</scope>
    <source>
        <strain evidence="2">ChiHecec2B26-12326</strain>
    </source>
</reference>
<name>A0A9D2BQI7_9BACT</name>
<feature type="compositionally biased region" description="Basic and acidic residues" evidence="1">
    <location>
        <begin position="1"/>
        <end position="14"/>
    </location>
</feature>
<dbReference type="AlphaFoldDB" id="A0A9D2BQI7"/>
<gene>
    <name evidence="2" type="ORF">H9848_08935</name>
</gene>
<proteinExistence type="predicted"/>
<dbReference type="EMBL" id="DXEN01000067">
    <property type="protein sequence ID" value="HIX86712.1"/>
    <property type="molecule type" value="Genomic_DNA"/>
</dbReference>
<evidence type="ECO:0000256" key="1">
    <source>
        <dbReference type="SAM" id="MobiDB-lite"/>
    </source>
</evidence>
<comment type="caution">
    <text evidence="2">The sequence shown here is derived from an EMBL/GenBank/DDBJ whole genome shotgun (WGS) entry which is preliminary data.</text>
</comment>